<evidence type="ECO:0000313" key="2">
    <source>
        <dbReference type="EMBL" id="RVU42192.1"/>
    </source>
</evidence>
<protein>
    <submittedName>
        <fullName evidence="2">Cyclic nucleotide-binding domain-containing protein</fullName>
    </submittedName>
</protein>
<feature type="domain" description="Cyclic nucleotide-binding" evidence="1">
    <location>
        <begin position="100"/>
        <end position="220"/>
    </location>
</feature>
<name>A0ABY0CPW5_9DELT</name>
<reference evidence="2 3" key="1">
    <citation type="submission" date="2019-01" db="EMBL/GenBank/DDBJ databases">
        <title>Lujinxingia litoralis gen. nov., sp. nov. and Lujinxingia sediminis gen. nov., sp. nov., new members in the order Bradymonadales, isolated from coastal sediment.</title>
        <authorList>
            <person name="Li C.-M."/>
        </authorList>
    </citation>
    <scope>NUCLEOTIDE SEQUENCE [LARGE SCALE GENOMIC DNA]</scope>
    <source>
        <strain evidence="2 3">SEH01</strain>
    </source>
</reference>
<dbReference type="CDD" id="cd00038">
    <property type="entry name" value="CAP_ED"/>
    <property type="match status" value="1"/>
</dbReference>
<sequence length="253" mass="28944">MRWKFSSSRVPRLRPCAAPAARPPIRSSWDWHAPSGSDVAGRTSALKRCFWTRTTISTPLRVNFTICSVASVRPELLTPDSSMQTDRHRLAREALRARPFFDTLSDEEFERLIDACDLRTLAPREVLWAVGRQGQSCYVLISGRLEQSLTRQPAGRKVTQIDRPGTFMALSYLVKPWRHHSSTIALERSVVLKLDRERFEAMFEAGDAVAFRLVDELAEALVQEMRDANERLHEVFGNPAETLRLLRRRTRNA</sequence>
<accession>A0ABY0CPW5</accession>
<dbReference type="EMBL" id="SADD01000014">
    <property type="protein sequence ID" value="RVU42192.1"/>
    <property type="molecule type" value="Genomic_DNA"/>
</dbReference>
<dbReference type="InterPro" id="IPR014710">
    <property type="entry name" value="RmlC-like_jellyroll"/>
</dbReference>
<dbReference type="Gene3D" id="2.60.120.10">
    <property type="entry name" value="Jelly Rolls"/>
    <property type="match status" value="1"/>
</dbReference>
<dbReference type="InterPro" id="IPR000595">
    <property type="entry name" value="cNMP-bd_dom"/>
</dbReference>
<evidence type="ECO:0000259" key="1">
    <source>
        <dbReference type="PROSITE" id="PS50042"/>
    </source>
</evidence>
<dbReference type="Pfam" id="PF00027">
    <property type="entry name" value="cNMP_binding"/>
    <property type="match status" value="1"/>
</dbReference>
<comment type="caution">
    <text evidence="2">The sequence shown here is derived from an EMBL/GenBank/DDBJ whole genome shotgun (WGS) entry which is preliminary data.</text>
</comment>
<keyword evidence="3" id="KW-1185">Reference proteome</keyword>
<dbReference type="InterPro" id="IPR018490">
    <property type="entry name" value="cNMP-bd_dom_sf"/>
</dbReference>
<gene>
    <name evidence="2" type="ORF">EA187_17825</name>
</gene>
<dbReference type="PROSITE" id="PS50042">
    <property type="entry name" value="CNMP_BINDING_3"/>
    <property type="match status" value="1"/>
</dbReference>
<proteinExistence type="predicted"/>
<dbReference type="Proteomes" id="UP000282926">
    <property type="component" value="Unassembled WGS sequence"/>
</dbReference>
<organism evidence="2 3">
    <name type="scientific">Lujinxingia sediminis</name>
    <dbReference type="NCBI Taxonomy" id="2480984"/>
    <lineage>
        <taxon>Bacteria</taxon>
        <taxon>Deltaproteobacteria</taxon>
        <taxon>Bradymonadales</taxon>
        <taxon>Lujinxingiaceae</taxon>
        <taxon>Lujinxingia</taxon>
    </lineage>
</organism>
<dbReference type="SUPFAM" id="SSF51206">
    <property type="entry name" value="cAMP-binding domain-like"/>
    <property type="match status" value="1"/>
</dbReference>
<dbReference type="SMART" id="SM00100">
    <property type="entry name" value="cNMP"/>
    <property type="match status" value="1"/>
</dbReference>
<evidence type="ECO:0000313" key="3">
    <source>
        <dbReference type="Proteomes" id="UP000282926"/>
    </source>
</evidence>